<dbReference type="Proteomes" id="UP000182624">
    <property type="component" value="Unassembled WGS sequence"/>
</dbReference>
<keyword evidence="2" id="KW-1185">Reference proteome</keyword>
<accession>A0A1I5TZD9</accession>
<dbReference type="AlphaFoldDB" id="A0A1I5TZD9"/>
<organism evidence="1 2">
    <name type="scientific">Butyrivibrio proteoclasticus</name>
    <dbReference type="NCBI Taxonomy" id="43305"/>
    <lineage>
        <taxon>Bacteria</taxon>
        <taxon>Bacillati</taxon>
        <taxon>Bacillota</taxon>
        <taxon>Clostridia</taxon>
        <taxon>Lachnospirales</taxon>
        <taxon>Lachnospiraceae</taxon>
        <taxon>Butyrivibrio</taxon>
    </lineage>
</organism>
<evidence type="ECO:0000313" key="1">
    <source>
        <dbReference type="EMBL" id="SFP87666.1"/>
    </source>
</evidence>
<protein>
    <submittedName>
        <fullName evidence="1">Uncharacterized protein</fullName>
    </submittedName>
</protein>
<sequence length="31" mass="3664">MILKAAINVAFFLLNKKDSNDAFFRIYEKNE</sequence>
<name>A0A1I5TZD9_9FIRM</name>
<gene>
    <name evidence="1" type="ORF">SAMN04487928_11083</name>
</gene>
<evidence type="ECO:0000313" key="2">
    <source>
        <dbReference type="Proteomes" id="UP000182624"/>
    </source>
</evidence>
<dbReference type="EMBL" id="FOXO01000010">
    <property type="protein sequence ID" value="SFP87666.1"/>
    <property type="molecule type" value="Genomic_DNA"/>
</dbReference>
<proteinExistence type="predicted"/>
<reference evidence="2" key="1">
    <citation type="submission" date="2016-10" db="EMBL/GenBank/DDBJ databases">
        <authorList>
            <person name="Varghese N."/>
            <person name="Submissions S."/>
        </authorList>
    </citation>
    <scope>NUCLEOTIDE SEQUENCE [LARGE SCALE GENOMIC DNA]</scope>
    <source>
        <strain evidence="2">P18</strain>
    </source>
</reference>